<dbReference type="InterPro" id="IPR019734">
    <property type="entry name" value="TPR_rpt"/>
</dbReference>
<protein>
    <submittedName>
        <fullName evidence="8">Tetratricopeptide repeat protein</fullName>
    </submittedName>
</protein>
<dbReference type="InterPro" id="IPR018060">
    <property type="entry name" value="HTH_AraC"/>
</dbReference>
<evidence type="ECO:0000313" key="8">
    <source>
        <dbReference type="EMBL" id="MBC8755668.1"/>
    </source>
</evidence>
<keyword evidence="1" id="KW-0805">Transcription regulation</keyword>
<keyword evidence="6" id="KW-0732">Signal</keyword>
<comment type="caution">
    <text evidence="8">The sequence shown here is derived from an EMBL/GenBank/DDBJ whole genome shotgun (WGS) entry which is preliminary data.</text>
</comment>
<accession>A0ABR7QAZ3</accession>
<dbReference type="InterPro" id="IPR011990">
    <property type="entry name" value="TPR-like_helical_dom_sf"/>
</dbReference>
<dbReference type="EMBL" id="JACGWS010000008">
    <property type="protein sequence ID" value="MBC8755668.1"/>
    <property type="molecule type" value="Genomic_DNA"/>
</dbReference>
<feature type="domain" description="HTH araC/xylS-type" evidence="7">
    <location>
        <begin position="470"/>
        <end position="565"/>
    </location>
</feature>
<dbReference type="Gene3D" id="1.25.40.10">
    <property type="entry name" value="Tetratricopeptide repeat domain"/>
    <property type="match status" value="2"/>
</dbReference>
<feature type="signal peptide" evidence="6">
    <location>
        <begin position="1"/>
        <end position="19"/>
    </location>
</feature>
<dbReference type="InterPro" id="IPR009057">
    <property type="entry name" value="Homeodomain-like_sf"/>
</dbReference>
<keyword evidence="3" id="KW-0804">Transcription</keyword>
<feature type="transmembrane region" description="Helical" evidence="5">
    <location>
        <begin position="398"/>
        <end position="418"/>
    </location>
</feature>
<gene>
    <name evidence="8" type="ORF">H2O64_13400</name>
</gene>
<dbReference type="Pfam" id="PF13424">
    <property type="entry name" value="TPR_12"/>
    <property type="match status" value="1"/>
</dbReference>
<evidence type="ECO:0000256" key="6">
    <source>
        <dbReference type="SAM" id="SignalP"/>
    </source>
</evidence>
<keyword evidence="9" id="KW-1185">Reference proteome</keyword>
<dbReference type="SUPFAM" id="SSF46689">
    <property type="entry name" value="Homeodomain-like"/>
    <property type="match status" value="1"/>
</dbReference>
<dbReference type="SMART" id="SM00342">
    <property type="entry name" value="HTH_ARAC"/>
    <property type="match status" value="1"/>
</dbReference>
<evidence type="ECO:0000256" key="2">
    <source>
        <dbReference type="ARBA" id="ARBA00023125"/>
    </source>
</evidence>
<keyword evidence="5" id="KW-1133">Transmembrane helix</keyword>
<dbReference type="PANTHER" id="PTHR43280">
    <property type="entry name" value="ARAC-FAMILY TRANSCRIPTIONAL REGULATOR"/>
    <property type="match status" value="1"/>
</dbReference>
<dbReference type="SMART" id="SM00028">
    <property type="entry name" value="TPR"/>
    <property type="match status" value="6"/>
</dbReference>
<dbReference type="Pfam" id="PF12833">
    <property type="entry name" value="HTH_18"/>
    <property type="match status" value="1"/>
</dbReference>
<keyword evidence="5" id="KW-0472">Membrane</keyword>
<keyword evidence="4" id="KW-0802">TPR repeat</keyword>
<dbReference type="PROSITE" id="PS01124">
    <property type="entry name" value="HTH_ARAC_FAMILY_2"/>
    <property type="match status" value="1"/>
</dbReference>
<organism evidence="8 9">
    <name type="scientific">Kordia aestuariivivens</name>
    <dbReference type="NCBI Taxonomy" id="2759037"/>
    <lineage>
        <taxon>Bacteria</taxon>
        <taxon>Pseudomonadati</taxon>
        <taxon>Bacteroidota</taxon>
        <taxon>Flavobacteriia</taxon>
        <taxon>Flavobacteriales</taxon>
        <taxon>Flavobacteriaceae</taxon>
        <taxon>Kordia</taxon>
    </lineage>
</organism>
<dbReference type="Gene3D" id="1.10.10.60">
    <property type="entry name" value="Homeodomain-like"/>
    <property type="match status" value="2"/>
</dbReference>
<dbReference type="Proteomes" id="UP000619238">
    <property type="component" value="Unassembled WGS sequence"/>
</dbReference>
<evidence type="ECO:0000256" key="3">
    <source>
        <dbReference type="ARBA" id="ARBA00023163"/>
    </source>
</evidence>
<name>A0ABR7QAZ3_9FLAO</name>
<feature type="repeat" description="TPR" evidence="4">
    <location>
        <begin position="112"/>
        <end position="145"/>
    </location>
</feature>
<dbReference type="PANTHER" id="PTHR43280:SF34">
    <property type="entry name" value="ARAC-FAMILY TRANSCRIPTIONAL REGULATOR"/>
    <property type="match status" value="1"/>
</dbReference>
<proteinExistence type="predicted"/>
<sequence length="571" mass="66863">MNKLFFTLIFIIFFNFSNAQTSKKIIQNDLKELSIDSLKKGFYQYQKTNPIVAKEYLLSLLKKASNKNTALKKHKIHYQLASIFSTLRNKDSALHHINIAIKEVENDEELVFNHLYLKGSIYYEFGDYIQAIEYYTKVYDIAKKKNDLFAQANVANDIALIKTQIGDNADALNLIKKSIPFYENLVKQEDGEKYSVAYINSLMTISDIYTNLFIDKGKSEKKYLDSAHYYNTIAIDKSLHYNDNEAFAISLRLKGIIHHEEGNIEQSTTDLIKAEDLIYNLHLPNRLLILYLYRGKNYYVKGNYDKAITYFTKTDSLIKQTKADFPDLQELYILMAKSYEQKSDSENAIKYFNLFYQKDAKNDDLSQQGQEKLYKKYDVVVFKDKIDLLQNNLEEKKYNHGIIVFSLLFIIIIIIGYYKRRQSQNSKQFQLIVEELKNPKDKKSSSKEINISKENVLKILQGLDSFEKNEQFLKKNCSLNFVANKTNTNSTYLSKVIQIHKQKKFIQYITDLRIDYALEKLQTDKKFRAYNIKSIASELGYNSAESFSKDFKRRTKLYPSYYIKKLNETAS</sequence>
<dbReference type="PROSITE" id="PS50005">
    <property type="entry name" value="TPR"/>
    <property type="match status" value="2"/>
</dbReference>
<feature type="chain" id="PRO_5045209257" evidence="6">
    <location>
        <begin position="20"/>
        <end position="571"/>
    </location>
</feature>
<evidence type="ECO:0000256" key="4">
    <source>
        <dbReference type="PROSITE-ProRule" id="PRU00339"/>
    </source>
</evidence>
<dbReference type="RefSeq" id="WP_187562717.1">
    <property type="nucleotide sequence ID" value="NZ_JACGWS010000008.1"/>
</dbReference>
<evidence type="ECO:0000259" key="7">
    <source>
        <dbReference type="PROSITE" id="PS01124"/>
    </source>
</evidence>
<keyword evidence="2" id="KW-0238">DNA-binding</keyword>
<evidence type="ECO:0000256" key="1">
    <source>
        <dbReference type="ARBA" id="ARBA00023015"/>
    </source>
</evidence>
<keyword evidence="5" id="KW-0812">Transmembrane</keyword>
<evidence type="ECO:0000313" key="9">
    <source>
        <dbReference type="Proteomes" id="UP000619238"/>
    </source>
</evidence>
<reference evidence="8 9" key="1">
    <citation type="submission" date="2020-07" db="EMBL/GenBank/DDBJ databases">
        <title>Description of Kordia aestuariivivens sp. nov., isolated from a tidal flat.</title>
        <authorList>
            <person name="Park S."/>
            <person name="Yoon J.-H."/>
        </authorList>
    </citation>
    <scope>NUCLEOTIDE SEQUENCE [LARGE SCALE GENOMIC DNA]</scope>
    <source>
        <strain evidence="8 9">YSTF-M3</strain>
    </source>
</reference>
<evidence type="ECO:0000256" key="5">
    <source>
        <dbReference type="SAM" id="Phobius"/>
    </source>
</evidence>
<dbReference type="SUPFAM" id="SSF48452">
    <property type="entry name" value="TPR-like"/>
    <property type="match status" value="2"/>
</dbReference>
<feature type="repeat" description="TPR" evidence="4">
    <location>
        <begin position="288"/>
        <end position="321"/>
    </location>
</feature>